<dbReference type="EMBL" id="CAJPEX010000069">
    <property type="protein sequence ID" value="CAG0912992.1"/>
    <property type="molecule type" value="Genomic_DNA"/>
</dbReference>
<dbReference type="OrthoDB" id="445556at2759"/>
<dbReference type="Proteomes" id="UP000678499">
    <property type="component" value="Unassembled WGS sequence"/>
</dbReference>
<evidence type="ECO:0000256" key="4">
    <source>
        <dbReference type="ARBA" id="ARBA00023186"/>
    </source>
</evidence>
<dbReference type="FunFam" id="1.10.287.110:FF:000017">
    <property type="entry name" value="dnaJ homolog subfamily C member 5"/>
    <property type="match status" value="1"/>
</dbReference>
<keyword evidence="3" id="KW-0564">Palmitate</keyword>
<keyword evidence="5" id="KW-0449">Lipoprotein</keyword>
<sequence length="227" mass="24727">MNIDRRMSTNGESLYQVLSVPKDATAEDIKKAYRKLALKFHPDKNPETADKFKEINHAHKVLSDPTKRNIYDNYGSVGLYVGEQLGEENVNAYFLVNSGWCKESDEEGGDGAAGLDGAESPNLVTDQPKPSTPPGVGSAGWESTGSKPGRPMPPNQSIPMPAPQSHERTSLNQDDSITVASDSGELELVIGSVCHVELPEDVVTTLLALTSERRNETDRVALRNEEH</sequence>
<dbReference type="Pfam" id="PF00226">
    <property type="entry name" value="DnaJ"/>
    <property type="match status" value="1"/>
</dbReference>
<dbReference type="CDD" id="cd06257">
    <property type="entry name" value="DnaJ"/>
    <property type="match status" value="1"/>
</dbReference>
<organism evidence="8">
    <name type="scientific">Notodromas monacha</name>
    <dbReference type="NCBI Taxonomy" id="399045"/>
    <lineage>
        <taxon>Eukaryota</taxon>
        <taxon>Metazoa</taxon>
        <taxon>Ecdysozoa</taxon>
        <taxon>Arthropoda</taxon>
        <taxon>Crustacea</taxon>
        <taxon>Oligostraca</taxon>
        <taxon>Ostracoda</taxon>
        <taxon>Podocopa</taxon>
        <taxon>Podocopida</taxon>
        <taxon>Cypridocopina</taxon>
        <taxon>Cypridoidea</taxon>
        <taxon>Cyprididae</taxon>
        <taxon>Notodromas</taxon>
    </lineage>
</organism>
<dbReference type="PROSITE" id="PS50076">
    <property type="entry name" value="DNAJ_2"/>
    <property type="match status" value="1"/>
</dbReference>
<dbReference type="SUPFAM" id="SSF46565">
    <property type="entry name" value="Chaperone J-domain"/>
    <property type="match status" value="1"/>
</dbReference>
<dbReference type="InterPro" id="IPR036869">
    <property type="entry name" value="J_dom_sf"/>
</dbReference>
<comment type="subcellular location">
    <subcellularLocation>
        <location evidence="1">Membrane</location>
        <topology evidence="1">Lipid-anchor</topology>
    </subcellularLocation>
</comment>
<keyword evidence="9" id="KW-1185">Reference proteome</keyword>
<proteinExistence type="predicted"/>
<dbReference type="SMART" id="SM00271">
    <property type="entry name" value="DnaJ"/>
    <property type="match status" value="1"/>
</dbReference>
<dbReference type="GO" id="GO:0016020">
    <property type="term" value="C:membrane"/>
    <property type="evidence" value="ECO:0007669"/>
    <property type="project" value="UniProtKB-SubCell"/>
</dbReference>
<dbReference type="InterPro" id="IPR051434">
    <property type="entry name" value="DnaJ_C_subfamily_member5"/>
</dbReference>
<dbReference type="PRINTS" id="PR00625">
    <property type="entry name" value="JDOMAIN"/>
</dbReference>
<dbReference type="AlphaFoldDB" id="A0A7R9BDV8"/>
<feature type="compositionally biased region" description="Pro residues" evidence="6">
    <location>
        <begin position="150"/>
        <end position="162"/>
    </location>
</feature>
<evidence type="ECO:0000256" key="2">
    <source>
        <dbReference type="ARBA" id="ARBA00023136"/>
    </source>
</evidence>
<feature type="region of interest" description="Disordered" evidence="6">
    <location>
        <begin position="105"/>
        <end position="173"/>
    </location>
</feature>
<dbReference type="InterPro" id="IPR001623">
    <property type="entry name" value="DnaJ_domain"/>
</dbReference>
<name>A0A7R9BDV8_9CRUS</name>
<keyword evidence="4" id="KW-0143">Chaperone</keyword>
<evidence type="ECO:0000256" key="6">
    <source>
        <dbReference type="SAM" id="MobiDB-lite"/>
    </source>
</evidence>
<evidence type="ECO:0000256" key="5">
    <source>
        <dbReference type="ARBA" id="ARBA00023288"/>
    </source>
</evidence>
<dbReference type="PANTHER" id="PTHR44027">
    <property type="entry name" value="DNAJ HOMOLOG SUBFAMILY C MEMBER 5 HOMOLOG"/>
    <property type="match status" value="1"/>
</dbReference>
<accession>A0A7R9BDV8</accession>
<feature type="domain" description="J" evidence="7">
    <location>
        <begin position="13"/>
        <end position="75"/>
    </location>
</feature>
<evidence type="ECO:0000256" key="1">
    <source>
        <dbReference type="ARBA" id="ARBA00004635"/>
    </source>
</evidence>
<reference evidence="8" key="1">
    <citation type="submission" date="2020-11" db="EMBL/GenBank/DDBJ databases">
        <authorList>
            <person name="Tran Van P."/>
        </authorList>
    </citation>
    <scope>NUCLEOTIDE SEQUENCE</scope>
</reference>
<evidence type="ECO:0000256" key="3">
    <source>
        <dbReference type="ARBA" id="ARBA00023139"/>
    </source>
</evidence>
<dbReference type="GO" id="GO:0005737">
    <property type="term" value="C:cytoplasm"/>
    <property type="evidence" value="ECO:0007669"/>
    <property type="project" value="UniProtKB-ARBA"/>
</dbReference>
<keyword evidence="2" id="KW-0472">Membrane</keyword>
<protein>
    <recommendedName>
        <fullName evidence="7">J domain-containing protein</fullName>
    </recommendedName>
</protein>
<dbReference type="Gene3D" id="1.10.287.110">
    <property type="entry name" value="DnaJ domain"/>
    <property type="match status" value="1"/>
</dbReference>
<evidence type="ECO:0000313" key="9">
    <source>
        <dbReference type="Proteomes" id="UP000678499"/>
    </source>
</evidence>
<evidence type="ECO:0000313" key="8">
    <source>
        <dbReference type="EMBL" id="CAD7272840.1"/>
    </source>
</evidence>
<evidence type="ECO:0000259" key="7">
    <source>
        <dbReference type="PROSITE" id="PS50076"/>
    </source>
</evidence>
<dbReference type="EMBL" id="OA882106">
    <property type="protein sequence ID" value="CAD7272840.1"/>
    <property type="molecule type" value="Genomic_DNA"/>
</dbReference>
<gene>
    <name evidence="8" type="ORF">NMOB1V02_LOCUS758</name>
</gene>
<dbReference type="PANTHER" id="PTHR44027:SF7">
    <property type="entry name" value="DNAJ HOMOLOG SUBFAMILY C MEMBER 5 HOMOLOG"/>
    <property type="match status" value="1"/>
</dbReference>